<evidence type="ECO:0000256" key="4">
    <source>
        <dbReference type="ARBA" id="ARBA00022679"/>
    </source>
</evidence>
<dbReference type="Pfam" id="PF01066">
    <property type="entry name" value="CDP-OH_P_transf"/>
    <property type="match status" value="1"/>
</dbReference>
<evidence type="ECO:0000256" key="1">
    <source>
        <dbReference type="ARBA" id="ARBA00004141"/>
    </source>
</evidence>
<keyword evidence="5 12" id="KW-0812">Transmembrane</keyword>
<dbReference type="Gene3D" id="1.20.120.1760">
    <property type="match status" value="1"/>
</dbReference>
<feature type="transmembrane region" description="Helical" evidence="12">
    <location>
        <begin position="115"/>
        <end position="138"/>
    </location>
</feature>
<evidence type="ECO:0000313" key="13">
    <source>
        <dbReference type="EMBL" id="NBI08313.1"/>
    </source>
</evidence>
<dbReference type="Proteomes" id="UP000467132">
    <property type="component" value="Unassembled WGS sequence"/>
</dbReference>
<evidence type="ECO:0000256" key="6">
    <source>
        <dbReference type="ARBA" id="ARBA00022989"/>
    </source>
</evidence>
<gene>
    <name evidence="13" type="ORF">D3Z33_15780</name>
</gene>
<dbReference type="GO" id="GO:0008654">
    <property type="term" value="P:phospholipid biosynthetic process"/>
    <property type="evidence" value="ECO:0007669"/>
    <property type="project" value="UniProtKB-KW"/>
</dbReference>
<keyword evidence="8 12" id="KW-0472">Membrane</keyword>
<keyword evidence="4 11" id="KW-0808">Transferase</keyword>
<feature type="transmembrane region" description="Helical" evidence="12">
    <location>
        <begin position="144"/>
        <end position="166"/>
    </location>
</feature>
<protein>
    <submittedName>
        <fullName evidence="13">CDP-alcohol phosphatidyltransferase family protein</fullName>
    </submittedName>
</protein>
<comment type="subcellular location">
    <subcellularLocation>
        <location evidence="1">Membrane</location>
        <topology evidence="1">Multi-pass membrane protein</topology>
    </subcellularLocation>
</comment>
<feature type="transmembrane region" description="Helical" evidence="12">
    <location>
        <begin position="32"/>
        <end position="52"/>
    </location>
</feature>
<organism evidence="13 14">
    <name type="scientific">Senegalia massiliensis</name>
    <dbReference type="NCBI Taxonomy" id="1720316"/>
    <lineage>
        <taxon>Bacteria</taxon>
        <taxon>Bacillati</taxon>
        <taxon>Bacillota</taxon>
        <taxon>Clostridia</taxon>
        <taxon>Eubacteriales</taxon>
        <taxon>Clostridiaceae</taxon>
        <taxon>Senegalia</taxon>
    </lineage>
</organism>
<dbReference type="PROSITE" id="PS00379">
    <property type="entry name" value="CDP_ALCOHOL_P_TRANSF"/>
    <property type="match status" value="1"/>
</dbReference>
<dbReference type="AlphaFoldDB" id="A0A845R747"/>
<dbReference type="PANTHER" id="PTHR14269">
    <property type="entry name" value="CDP-DIACYLGLYCEROL--GLYCEROL-3-PHOSPHATE 3-PHOSPHATIDYLTRANSFERASE-RELATED"/>
    <property type="match status" value="1"/>
</dbReference>
<evidence type="ECO:0000256" key="10">
    <source>
        <dbReference type="ARBA" id="ARBA00023264"/>
    </source>
</evidence>
<evidence type="ECO:0000256" key="11">
    <source>
        <dbReference type="RuleBase" id="RU003750"/>
    </source>
</evidence>
<feature type="transmembrane region" description="Helical" evidence="12">
    <location>
        <begin position="64"/>
        <end position="82"/>
    </location>
</feature>
<comment type="similarity">
    <text evidence="2 11">Belongs to the CDP-alcohol phosphatidyltransferase class-I family.</text>
</comment>
<comment type="caution">
    <text evidence="13">The sequence shown here is derived from an EMBL/GenBank/DDBJ whole genome shotgun (WGS) entry which is preliminary data.</text>
</comment>
<keyword evidence="9" id="KW-0594">Phospholipid biosynthesis</keyword>
<sequence length="180" mass="21027">MKLKKYIPNILSILRIICSALLLFISDRIIFIFLYFIIGLTDILDGFIARKFNIESELGARLDSFADFVFYIILFFIFTRLYNQIMTVNYKMVLIGLLFVHLLNLLLTKLKYKKFVFVHTIANKTSGILVYFSPAIILFKQSNLIIWVIFLFIFIAALEELLITIISSEVNLNRKSVFCK</sequence>
<dbReference type="GO" id="GO:0016780">
    <property type="term" value="F:phosphotransferase activity, for other substituted phosphate groups"/>
    <property type="evidence" value="ECO:0007669"/>
    <property type="project" value="InterPro"/>
</dbReference>
<evidence type="ECO:0000256" key="9">
    <source>
        <dbReference type="ARBA" id="ARBA00023209"/>
    </source>
</evidence>
<reference evidence="13 14" key="1">
    <citation type="submission" date="2018-08" db="EMBL/GenBank/DDBJ databases">
        <title>Murine metabolic-syndrome-specific gut microbial biobank.</title>
        <authorList>
            <person name="Liu C."/>
        </authorList>
    </citation>
    <scope>NUCLEOTIDE SEQUENCE [LARGE SCALE GENOMIC DNA]</scope>
    <source>
        <strain evidence="13 14">583</strain>
    </source>
</reference>
<evidence type="ECO:0000256" key="7">
    <source>
        <dbReference type="ARBA" id="ARBA00023098"/>
    </source>
</evidence>
<feature type="transmembrane region" description="Helical" evidence="12">
    <location>
        <begin position="88"/>
        <end position="108"/>
    </location>
</feature>
<proteinExistence type="inferred from homology"/>
<keyword evidence="7" id="KW-0443">Lipid metabolism</keyword>
<dbReference type="GO" id="GO:0016020">
    <property type="term" value="C:membrane"/>
    <property type="evidence" value="ECO:0007669"/>
    <property type="project" value="UniProtKB-SubCell"/>
</dbReference>
<keyword evidence="6 12" id="KW-1133">Transmembrane helix</keyword>
<dbReference type="InterPro" id="IPR000462">
    <property type="entry name" value="CDP-OH_P_trans"/>
</dbReference>
<name>A0A845R747_9CLOT</name>
<evidence type="ECO:0000313" key="14">
    <source>
        <dbReference type="Proteomes" id="UP000467132"/>
    </source>
</evidence>
<dbReference type="InterPro" id="IPR048254">
    <property type="entry name" value="CDP_ALCOHOL_P_TRANSF_CS"/>
</dbReference>
<evidence type="ECO:0000256" key="2">
    <source>
        <dbReference type="ARBA" id="ARBA00010441"/>
    </source>
</evidence>
<evidence type="ECO:0000256" key="3">
    <source>
        <dbReference type="ARBA" id="ARBA00022516"/>
    </source>
</evidence>
<evidence type="ECO:0000256" key="5">
    <source>
        <dbReference type="ARBA" id="ARBA00022692"/>
    </source>
</evidence>
<keyword evidence="10" id="KW-1208">Phospholipid metabolism</keyword>
<evidence type="ECO:0000256" key="8">
    <source>
        <dbReference type="ARBA" id="ARBA00023136"/>
    </source>
</evidence>
<dbReference type="InterPro" id="IPR043130">
    <property type="entry name" value="CDP-OH_PTrfase_TM_dom"/>
</dbReference>
<keyword evidence="3" id="KW-0444">Lipid biosynthesis</keyword>
<accession>A0A845R747</accession>
<dbReference type="EMBL" id="QXXA01000028">
    <property type="protein sequence ID" value="NBI08313.1"/>
    <property type="molecule type" value="Genomic_DNA"/>
</dbReference>
<evidence type="ECO:0000256" key="12">
    <source>
        <dbReference type="SAM" id="Phobius"/>
    </source>
</evidence>
<dbReference type="InterPro" id="IPR050324">
    <property type="entry name" value="CDP-alcohol_PTase-I"/>
</dbReference>
<keyword evidence="14" id="KW-1185">Reference proteome</keyword>